<keyword evidence="5" id="KW-1185">Reference proteome</keyword>
<dbReference type="PROSITE" id="PS51212">
    <property type="entry name" value="WSC"/>
    <property type="match status" value="1"/>
</dbReference>
<dbReference type="EMBL" id="CAJNOL010004926">
    <property type="protein sequence ID" value="CAF1597016.1"/>
    <property type="molecule type" value="Genomic_DNA"/>
</dbReference>
<organism evidence="2 4">
    <name type="scientific">Rotaria sordida</name>
    <dbReference type="NCBI Taxonomy" id="392033"/>
    <lineage>
        <taxon>Eukaryota</taxon>
        <taxon>Metazoa</taxon>
        <taxon>Spiralia</taxon>
        <taxon>Gnathifera</taxon>
        <taxon>Rotifera</taxon>
        <taxon>Eurotatoria</taxon>
        <taxon>Bdelloidea</taxon>
        <taxon>Philodinida</taxon>
        <taxon>Philodinidae</taxon>
        <taxon>Rotaria</taxon>
    </lineage>
</organism>
<evidence type="ECO:0000313" key="3">
    <source>
        <dbReference type="EMBL" id="CAF1597016.1"/>
    </source>
</evidence>
<dbReference type="InterPro" id="IPR002889">
    <property type="entry name" value="WSC_carb-bd"/>
</dbReference>
<feature type="domain" description="WSC" evidence="1">
    <location>
        <begin position="199"/>
        <end position="293"/>
    </location>
</feature>
<comment type="caution">
    <text evidence="2">The sequence shown here is derived from an EMBL/GenBank/DDBJ whole genome shotgun (WGS) entry which is preliminary data.</text>
</comment>
<dbReference type="Proteomes" id="UP000663870">
    <property type="component" value="Unassembled WGS sequence"/>
</dbReference>
<dbReference type="AlphaFoldDB" id="A0A815GNK1"/>
<reference evidence="2" key="1">
    <citation type="submission" date="2021-02" db="EMBL/GenBank/DDBJ databases">
        <authorList>
            <person name="Nowell W R."/>
        </authorList>
    </citation>
    <scope>NUCLEOTIDE SEQUENCE</scope>
</reference>
<protein>
    <recommendedName>
        <fullName evidence="1">WSC domain-containing protein</fullName>
    </recommendedName>
</protein>
<proteinExistence type="predicted"/>
<dbReference type="InterPro" id="IPR016186">
    <property type="entry name" value="C-type_lectin-like/link_sf"/>
</dbReference>
<feature type="non-terminal residue" evidence="2">
    <location>
        <position position="1"/>
    </location>
</feature>
<gene>
    <name evidence="3" type="ORF">JXQ802_LOCUS47856</name>
    <name evidence="2" type="ORF">PYM288_LOCUS31908</name>
</gene>
<evidence type="ECO:0000259" key="1">
    <source>
        <dbReference type="PROSITE" id="PS51212"/>
    </source>
</evidence>
<accession>A0A815GNK1</accession>
<dbReference type="InterPro" id="IPR016187">
    <property type="entry name" value="CTDL_fold"/>
</dbReference>
<sequence length="661" mass="76734">VYKIESELSLSSNTDLNRSSINEFQIIISIKNNNSTMNDKLCLVVTRATSNEQQRISISIANQSNNCSQLRHVLCRKRSIIIDQRNQQICFRKPLTLDVPVIISNYLTHELCMSTCMDLVAHVSLLHMNRCYCLETTSETIDFKEKYREYITKDCGKSCPGNPNEYCGDTNTIVVLRRKNAFHTQTYDESRKYYKTYPDFVYDSCVQFNNTNQFGIYQFNMLNNHDIHPRHCLLLCKKYEQRYALLNSNTCLCMNNTITTTNKLTFFNCDRKCYGNYFYRCGHTNDSTIYSVYLMRPVCPLGFQMTDKQQRCTHVTYLVKDSFSSAQSYCKSRGGVLAKINDILEIQDLLPNGLLNNNNYYFDRFPFDYSIINKKEYFWIDRTTNIINNNTTSQGFLRNCIERSKSIDRNCIVLRREKIFVDNVLQLQRCLSESDQCSSASATPVCVDKNLESHLNTMPSMIVDDLSTVKVNMFLDNSCGNDTDYHLIDIFCYKVLLHKMTWHEGKAECERDNATLFLPTINGMYRSVTKFIPHQHNNISSTSIIHTDFSYVNETSYIKWRKSIDESIKTHKPDYEYYHTLCKESYHDNIFNLIELLSNLTMKDIDELEVLTTKCTHIKLGSNFSVGSECNEKSCNQSATVICQKLPIITARTVLAKRVYA</sequence>
<dbReference type="SUPFAM" id="SSF56436">
    <property type="entry name" value="C-type lectin-like"/>
    <property type="match status" value="2"/>
</dbReference>
<evidence type="ECO:0000313" key="4">
    <source>
        <dbReference type="Proteomes" id="UP000663854"/>
    </source>
</evidence>
<dbReference type="Proteomes" id="UP000663854">
    <property type="component" value="Unassembled WGS sequence"/>
</dbReference>
<dbReference type="EMBL" id="CAJNOH010003576">
    <property type="protein sequence ID" value="CAF1341316.1"/>
    <property type="molecule type" value="Genomic_DNA"/>
</dbReference>
<name>A0A815GNK1_9BILA</name>
<evidence type="ECO:0000313" key="5">
    <source>
        <dbReference type="Proteomes" id="UP000663870"/>
    </source>
</evidence>
<dbReference type="Gene3D" id="3.10.100.10">
    <property type="entry name" value="Mannose-Binding Protein A, subunit A"/>
    <property type="match status" value="2"/>
</dbReference>
<evidence type="ECO:0000313" key="2">
    <source>
        <dbReference type="EMBL" id="CAF1341316.1"/>
    </source>
</evidence>